<dbReference type="InterPro" id="IPR008265">
    <property type="entry name" value="Lipase_GDSL_AS"/>
</dbReference>
<comment type="caution">
    <text evidence="3">The sequence shown here is derived from an EMBL/GenBank/DDBJ whole genome shotgun (WGS) entry which is preliminary data.</text>
</comment>
<dbReference type="SUPFAM" id="SSF52266">
    <property type="entry name" value="SGNH hydrolase"/>
    <property type="match status" value="1"/>
</dbReference>
<dbReference type="RefSeq" id="WP_168067470.1">
    <property type="nucleotide sequence ID" value="NZ_JAATJC010000001.1"/>
</dbReference>
<organism evidence="3 4">
    <name type="scientific">Sphingomonas kaistensis</name>
    <dbReference type="NCBI Taxonomy" id="298708"/>
    <lineage>
        <taxon>Bacteria</taxon>
        <taxon>Pseudomonadati</taxon>
        <taxon>Pseudomonadota</taxon>
        <taxon>Alphaproteobacteria</taxon>
        <taxon>Sphingomonadales</taxon>
        <taxon>Sphingomonadaceae</taxon>
        <taxon>Sphingomonas</taxon>
    </lineage>
</organism>
<dbReference type="GO" id="GO:0006629">
    <property type="term" value="P:lipid metabolic process"/>
    <property type="evidence" value="ECO:0007669"/>
    <property type="project" value="InterPro"/>
</dbReference>
<proteinExistence type="predicted"/>
<dbReference type="EC" id="3.1.1.5" evidence="3"/>
<name>A0A7X6BG60_9SPHN</name>
<feature type="signal peptide" evidence="1">
    <location>
        <begin position="1"/>
        <end position="19"/>
    </location>
</feature>
<gene>
    <name evidence="3" type="ORF">GGQ97_000480</name>
</gene>
<dbReference type="Gene3D" id="3.40.50.1110">
    <property type="entry name" value="SGNH hydrolase"/>
    <property type="match status" value="1"/>
</dbReference>
<dbReference type="InterPro" id="IPR013830">
    <property type="entry name" value="SGNH_hydro"/>
</dbReference>
<dbReference type="EMBL" id="JAATJC010000001">
    <property type="protein sequence ID" value="NJC04687.1"/>
    <property type="molecule type" value="Genomic_DNA"/>
</dbReference>
<evidence type="ECO:0000313" key="4">
    <source>
        <dbReference type="Proteomes" id="UP000558192"/>
    </source>
</evidence>
<dbReference type="InterPro" id="IPR036514">
    <property type="entry name" value="SGNH_hydro_sf"/>
</dbReference>
<protein>
    <submittedName>
        <fullName evidence="3">Acyl-CoA thioesterase-1</fullName>
        <ecNumber evidence="3">3.1.1.5</ecNumber>
        <ecNumber evidence="3">3.1.2.-</ecNumber>
    </submittedName>
</protein>
<dbReference type="Pfam" id="PF13472">
    <property type="entry name" value="Lipase_GDSL_2"/>
    <property type="match status" value="1"/>
</dbReference>
<reference evidence="3 4" key="1">
    <citation type="submission" date="2020-03" db="EMBL/GenBank/DDBJ databases">
        <title>Genomic Encyclopedia of Type Strains, Phase IV (KMG-IV): sequencing the most valuable type-strain genomes for metagenomic binning, comparative biology and taxonomic classification.</title>
        <authorList>
            <person name="Goeker M."/>
        </authorList>
    </citation>
    <scope>NUCLEOTIDE SEQUENCE [LARGE SCALE GENOMIC DNA]</scope>
    <source>
        <strain evidence="3 4">DSM 16846</strain>
    </source>
</reference>
<accession>A0A7X6BG60</accession>
<dbReference type="InterPro" id="IPR051532">
    <property type="entry name" value="Ester_Hydrolysis_Enzymes"/>
</dbReference>
<keyword evidence="3" id="KW-0378">Hydrolase</keyword>
<keyword evidence="4" id="KW-1185">Reference proteome</keyword>
<feature type="chain" id="PRO_5030737019" evidence="1">
    <location>
        <begin position="20"/>
        <end position="220"/>
    </location>
</feature>
<keyword evidence="1" id="KW-0732">Signal</keyword>
<dbReference type="PROSITE" id="PS01098">
    <property type="entry name" value="LIPASE_GDSL_SER"/>
    <property type="match status" value="1"/>
</dbReference>
<dbReference type="GO" id="GO:0004622">
    <property type="term" value="F:phosphatidylcholine lysophospholipase activity"/>
    <property type="evidence" value="ECO:0007669"/>
    <property type="project" value="UniProtKB-EC"/>
</dbReference>
<dbReference type="PANTHER" id="PTHR30383">
    <property type="entry name" value="THIOESTERASE 1/PROTEASE 1/LYSOPHOSPHOLIPASE L1"/>
    <property type="match status" value="1"/>
</dbReference>
<evidence type="ECO:0000259" key="2">
    <source>
        <dbReference type="Pfam" id="PF13472"/>
    </source>
</evidence>
<evidence type="ECO:0000256" key="1">
    <source>
        <dbReference type="SAM" id="SignalP"/>
    </source>
</evidence>
<evidence type="ECO:0000313" key="3">
    <source>
        <dbReference type="EMBL" id="NJC04687.1"/>
    </source>
</evidence>
<feature type="domain" description="SGNH hydrolase-type esterase" evidence="2">
    <location>
        <begin position="35"/>
        <end position="196"/>
    </location>
</feature>
<dbReference type="AlphaFoldDB" id="A0A7X6BG60"/>
<dbReference type="CDD" id="cd01822">
    <property type="entry name" value="Lysophospholipase_L1_like"/>
    <property type="match status" value="1"/>
</dbReference>
<dbReference type="PANTHER" id="PTHR30383:SF24">
    <property type="entry name" value="THIOESTERASE 1_PROTEASE 1_LYSOPHOSPHOLIPASE L1"/>
    <property type="match status" value="1"/>
</dbReference>
<sequence>MIRWMFPFALAAAAVPAAAQAPIARAAADGPLILAFGDSLTAGYGLGRGLGFAPQLEDALRRHGVKARVHDAGVSGDTTAGGRARLAWTLQRMGAKPDLAIVELGANDMLRGVDPKVTEANLDAILAELKRQGIPVLVAGMLAAPNLGPDYRQRYEAIFPTLARKYDAELYPFILQGVVGNRALLLGDGVHPNFEGIKRMVTGIMPTVQRALAKAGPRQG</sequence>
<dbReference type="EC" id="3.1.2.-" evidence="3"/>
<dbReference type="Proteomes" id="UP000558192">
    <property type="component" value="Unassembled WGS sequence"/>
</dbReference>